<dbReference type="SMART" id="SM00530">
    <property type="entry name" value="HTH_XRE"/>
    <property type="match status" value="1"/>
</dbReference>
<sequence length="401" mass="43283">MPRAWKSDAMEKKPTAGENIAVLRKARGVGQARLSREMDITISYLSKIETGLRPATPPIVASAAKALRVTTARVYGAPFSDPSEQSDLITDLRGAVRKHTLPSEATPSPDELAAGLREAAELRAGTRYLELLNKLPKLLGQATATAMDSRGDAVAWGQVADLYGCAYTVAHRFAEPDLADMIVSRQQWAAVRTWNPGAEAAASWNEAGTHQSAGAYADGLAIVERAISQYERAQPTGCEAVVVLGALHLRGVVLASRHKDKNATQAHLRGAKVLAEQLPQDMLLHNLTFGPGNTALYELAAHVEMKQPGKAVEMATPMVKKMPVGLARGRVGRFHIDRARAHLAIKDLTGAETALKEAFAVSPQMAEIHPMSREVLRVLFVLHQRARPDLLAMAKRTGLTT</sequence>
<proteinExistence type="predicted"/>
<name>A0ABW9NZU1_9ACTN</name>
<dbReference type="Proteomes" id="UP000460558">
    <property type="component" value="Unassembled WGS sequence"/>
</dbReference>
<dbReference type="SUPFAM" id="SSF47413">
    <property type="entry name" value="lambda repressor-like DNA-binding domains"/>
    <property type="match status" value="1"/>
</dbReference>
<evidence type="ECO:0000313" key="2">
    <source>
        <dbReference type="EMBL" id="MQS38785.1"/>
    </source>
</evidence>
<feature type="domain" description="HTH cro/C1-type" evidence="1">
    <location>
        <begin position="20"/>
        <end position="74"/>
    </location>
</feature>
<dbReference type="Pfam" id="PF13560">
    <property type="entry name" value="HTH_31"/>
    <property type="match status" value="1"/>
</dbReference>
<dbReference type="CDD" id="cd00093">
    <property type="entry name" value="HTH_XRE"/>
    <property type="match status" value="1"/>
</dbReference>
<dbReference type="InterPro" id="IPR010982">
    <property type="entry name" value="Lambda_DNA-bd_dom_sf"/>
</dbReference>
<dbReference type="EMBL" id="VDEQ01000287">
    <property type="protein sequence ID" value="MQS38785.1"/>
    <property type="molecule type" value="Genomic_DNA"/>
</dbReference>
<accession>A0ABW9NZU1</accession>
<gene>
    <name evidence="2" type="ORF">FFZ77_25310</name>
</gene>
<evidence type="ECO:0000259" key="1">
    <source>
        <dbReference type="PROSITE" id="PS50943"/>
    </source>
</evidence>
<comment type="caution">
    <text evidence="2">The sequence shown here is derived from an EMBL/GenBank/DDBJ whole genome shotgun (WGS) entry which is preliminary data.</text>
</comment>
<protein>
    <submittedName>
        <fullName evidence="2">Helix-turn-helix transcriptional regulator</fullName>
    </submittedName>
</protein>
<dbReference type="PROSITE" id="PS50943">
    <property type="entry name" value="HTH_CROC1"/>
    <property type="match status" value="1"/>
</dbReference>
<organism evidence="2 3">
    <name type="scientific">Streptomyces katsurahamanus</name>
    <dbReference type="NCBI Taxonomy" id="2577098"/>
    <lineage>
        <taxon>Bacteria</taxon>
        <taxon>Bacillati</taxon>
        <taxon>Actinomycetota</taxon>
        <taxon>Actinomycetes</taxon>
        <taxon>Kitasatosporales</taxon>
        <taxon>Streptomycetaceae</taxon>
        <taxon>Streptomyces</taxon>
    </lineage>
</organism>
<dbReference type="InterPro" id="IPR001387">
    <property type="entry name" value="Cro/C1-type_HTH"/>
</dbReference>
<reference evidence="2 3" key="1">
    <citation type="submission" date="2019-06" db="EMBL/GenBank/DDBJ databases">
        <title>Comparative genomics and metabolomics analyses of clavulanic acid producing Streptomyces species provides insight into specialized metabolism and evolution of beta-lactam biosynthetic gene clusters.</title>
        <authorList>
            <person name="Moore M.A."/>
            <person name="Cruz-Morales P."/>
            <person name="Barona Gomez F."/>
            <person name="Kapil T."/>
        </authorList>
    </citation>
    <scope>NUCLEOTIDE SEQUENCE [LARGE SCALE GENOMIC DNA]</scope>
    <source>
        <strain evidence="2 3">T-272</strain>
    </source>
</reference>
<dbReference type="Gene3D" id="1.10.260.40">
    <property type="entry name" value="lambda repressor-like DNA-binding domains"/>
    <property type="match status" value="1"/>
</dbReference>
<evidence type="ECO:0000313" key="3">
    <source>
        <dbReference type="Proteomes" id="UP000460558"/>
    </source>
</evidence>
<keyword evidence="3" id="KW-1185">Reference proteome</keyword>